<dbReference type="Proteomes" id="UP000234790">
    <property type="component" value="Chromosome"/>
</dbReference>
<proteinExistence type="predicted"/>
<evidence type="ECO:0000313" key="2">
    <source>
        <dbReference type="Proteomes" id="UP000234790"/>
    </source>
</evidence>
<name>A0A2K9LUW4_SPISQ</name>
<evidence type="ECO:0000313" key="1">
    <source>
        <dbReference type="EMBL" id="AUM62837.1"/>
    </source>
</evidence>
<dbReference type="EMBL" id="CP025543">
    <property type="protein sequence ID" value="AUM62837.1"/>
    <property type="molecule type" value="Genomic_DNA"/>
</dbReference>
<gene>
    <name evidence="1" type="ORF">SMONO_v1c05880</name>
</gene>
<reference evidence="1 2" key="1">
    <citation type="submission" date="2017-12" db="EMBL/GenBank/DDBJ databases">
        <title>Complete genome sequence of Spiroplasma monobiae MQ-1 (ATCC 33825).</title>
        <authorList>
            <person name="Tsai Y.-M."/>
            <person name="Lo W.-S."/>
            <person name="Wu P.-S."/>
            <person name="Cho S.-T."/>
            <person name="Kuo C.-H."/>
        </authorList>
    </citation>
    <scope>NUCLEOTIDE SEQUENCE [LARGE SCALE GENOMIC DNA]</scope>
    <source>
        <strain evidence="1 2">MQ-1</strain>
    </source>
</reference>
<dbReference type="OrthoDB" id="389627at2"/>
<accession>A0A2K9LUW4</accession>
<keyword evidence="2" id="KW-1185">Reference proteome</keyword>
<sequence>MDNLEMQRKIESLEKELENFRKKEEYTKTGLQRTKSVYEIARKNAEIIISKSVALAHDFKKDIEDVLTNIERNPLEFTKYLEEFIDKNDHFLNNKDEQVKLFLDEVINNLEK</sequence>
<dbReference type="KEGG" id="smoo:SMONO_v1c05880"/>
<dbReference type="AlphaFoldDB" id="A0A2K9LUW4"/>
<protein>
    <submittedName>
        <fullName evidence="1">Uncharacterized protein</fullName>
    </submittedName>
</protein>
<organism evidence="1 2">
    <name type="scientific">Spiroplasma monobiae MQ-1</name>
    <dbReference type="NCBI Taxonomy" id="1336748"/>
    <lineage>
        <taxon>Bacteria</taxon>
        <taxon>Bacillati</taxon>
        <taxon>Mycoplasmatota</taxon>
        <taxon>Mollicutes</taxon>
        <taxon>Entomoplasmatales</taxon>
        <taxon>Spiroplasmataceae</taxon>
        <taxon>Spiroplasma</taxon>
    </lineage>
</organism>
<dbReference type="RefSeq" id="WP_101780888.1">
    <property type="nucleotide sequence ID" value="NZ_CP025543.1"/>
</dbReference>